<dbReference type="EMBL" id="DS989849">
    <property type="protein sequence ID" value="EDX75369.1"/>
    <property type="molecule type" value="Genomic_DNA"/>
</dbReference>
<protein>
    <submittedName>
        <fullName evidence="1">Uncharacterized protein</fullName>
    </submittedName>
</protein>
<proteinExistence type="predicted"/>
<reference evidence="1 2" key="1">
    <citation type="submission" date="2008-07" db="EMBL/GenBank/DDBJ databases">
        <authorList>
            <person name="Tandeau de Marsac N."/>
            <person name="Ferriera S."/>
            <person name="Johnson J."/>
            <person name="Kravitz S."/>
            <person name="Beeson K."/>
            <person name="Sutton G."/>
            <person name="Rogers Y.-H."/>
            <person name="Friedman R."/>
            <person name="Frazier M."/>
            <person name="Venter J.C."/>
        </authorList>
    </citation>
    <scope>NUCLEOTIDE SEQUENCE [LARGE SCALE GENOMIC DNA]</scope>
    <source>
        <strain evidence="1 2">PCC 7420</strain>
    </source>
</reference>
<dbReference type="AlphaFoldDB" id="B4VRP4"/>
<accession>B4VRP4</accession>
<dbReference type="HOGENOM" id="CLU_3198479_0_0_3"/>
<organism evidence="1 2">
    <name type="scientific">Coleofasciculus chthonoplastes PCC 7420</name>
    <dbReference type="NCBI Taxonomy" id="118168"/>
    <lineage>
        <taxon>Bacteria</taxon>
        <taxon>Bacillati</taxon>
        <taxon>Cyanobacteriota</taxon>
        <taxon>Cyanophyceae</taxon>
        <taxon>Coleofasciculales</taxon>
        <taxon>Coleofasciculaceae</taxon>
        <taxon>Coleofasciculus</taxon>
    </lineage>
</organism>
<dbReference type="Proteomes" id="UP000003835">
    <property type="component" value="Unassembled WGS sequence"/>
</dbReference>
<evidence type="ECO:0000313" key="1">
    <source>
        <dbReference type="EMBL" id="EDX75369.1"/>
    </source>
</evidence>
<sequence>MYRQEGIVLNVETPSKGFQWKFKPPSMEEYHRLARVKICPVTVFH</sequence>
<name>B4VRP4_9CYAN</name>
<dbReference type="STRING" id="118168.MC7420_1287"/>
<keyword evidence="2" id="KW-1185">Reference proteome</keyword>
<evidence type="ECO:0000313" key="2">
    <source>
        <dbReference type="Proteomes" id="UP000003835"/>
    </source>
</evidence>
<gene>
    <name evidence="1" type="ORF">MC7420_1287</name>
</gene>